<comment type="caution">
    <text evidence="13">The sequence shown here is derived from an EMBL/GenBank/DDBJ whole genome shotgun (WGS) entry which is preliminary data.</text>
</comment>
<evidence type="ECO:0000256" key="6">
    <source>
        <dbReference type="ARBA" id="ARBA00022847"/>
    </source>
</evidence>
<dbReference type="GO" id="GO:0005886">
    <property type="term" value="C:plasma membrane"/>
    <property type="evidence" value="ECO:0007669"/>
    <property type="project" value="UniProtKB-SubCell"/>
</dbReference>
<dbReference type="InterPro" id="IPR005828">
    <property type="entry name" value="MFS_sugar_transport-like"/>
</dbReference>
<dbReference type="Gene3D" id="1.20.1250.20">
    <property type="entry name" value="MFS general substrate transporter like domains"/>
    <property type="match status" value="2"/>
</dbReference>
<dbReference type="InterPro" id="IPR036259">
    <property type="entry name" value="MFS_trans_sf"/>
</dbReference>
<dbReference type="PROSITE" id="PS00217">
    <property type="entry name" value="SUGAR_TRANSPORT_2"/>
    <property type="match status" value="1"/>
</dbReference>
<keyword evidence="3" id="KW-0813">Transport</keyword>
<feature type="transmembrane region" description="Helical" evidence="11">
    <location>
        <begin position="418"/>
        <end position="437"/>
    </location>
</feature>
<sequence>MSVPGSPVPPPTEPPAPPRGSFAKVVVSSLIGTTVEWYDFFLYGSAAALVFGAVFFPESDPLTGILLAFGTYAIGFVARPLGGLVFGHYGDRVGRKRLLVISLLLMGASTFAIGLLPGYATLGVAAPLLLIALRLVQGFALGGEWGGAVLLVSEHGDPRRRGFWASWPQAGVPCGNLLATAVLAVLAATMADSTFESWGWRIPFLLSGVLVLIGLYVRLAVEESPVFQAAARRAEEARSRAGVTERAPIVDVLRRHWREVLVAMGVRLAENISYYVITAFILVYAVEEAGVERGTVLNALLVASAVQLVVVPVWGALSDRFGRRPVIAFGAVSTGLWAFAFFPIIDGGSFGMVLAAAGVGLVLHAAMYGPQAAFFSELFGTRTRYSGASIGYQLASIAAGGLAPLIATWLLARFGSGFPVSVYVAGACVLTLVAVLASRETRGRDLDDAVAPEAGVR</sequence>
<feature type="transmembrane region" description="Helical" evidence="11">
    <location>
        <begin position="198"/>
        <end position="217"/>
    </location>
</feature>
<evidence type="ECO:0000313" key="14">
    <source>
        <dbReference type="Proteomes" id="UP001140076"/>
    </source>
</evidence>
<feature type="transmembrane region" description="Helical" evidence="11">
    <location>
        <begin position="62"/>
        <end position="86"/>
    </location>
</feature>
<proteinExistence type="inferred from homology"/>
<comment type="function">
    <text evidence="9">May be a proton symporter involved in the uptake of osmolytes such as proline and glycine betaine.</text>
</comment>
<evidence type="ECO:0000256" key="2">
    <source>
        <dbReference type="ARBA" id="ARBA00008240"/>
    </source>
</evidence>
<dbReference type="CDD" id="cd17369">
    <property type="entry name" value="MFS_ShiA_like"/>
    <property type="match status" value="1"/>
</dbReference>
<dbReference type="InterPro" id="IPR005829">
    <property type="entry name" value="Sugar_transporter_CS"/>
</dbReference>
<dbReference type="AlphaFoldDB" id="A0A9X3SK95"/>
<feature type="transmembrane region" description="Helical" evidence="11">
    <location>
        <begin position="390"/>
        <end position="412"/>
    </location>
</feature>
<dbReference type="PANTHER" id="PTHR43045:SF1">
    <property type="entry name" value="SHIKIMATE TRANSPORTER"/>
    <property type="match status" value="1"/>
</dbReference>
<evidence type="ECO:0000256" key="7">
    <source>
        <dbReference type="ARBA" id="ARBA00022989"/>
    </source>
</evidence>
<dbReference type="Proteomes" id="UP001140076">
    <property type="component" value="Unassembled WGS sequence"/>
</dbReference>
<organism evidence="13 14">
    <name type="scientific">Streptomonospora mangrovi</name>
    <dbReference type="NCBI Taxonomy" id="2883123"/>
    <lineage>
        <taxon>Bacteria</taxon>
        <taxon>Bacillati</taxon>
        <taxon>Actinomycetota</taxon>
        <taxon>Actinomycetes</taxon>
        <taxon>Streptosporangiales</taxon>
        <taxon>Nocardiopsidaceae</taxon>
        <taxon>Streptomonospora</taxon>
    </lineage>
</organism>
<protein>
    <recommendedName>
        <fullName evidence="10">Putative proline/betaine transporter</fullName>
    </recommendedName>
</protein>
<evidence type="ECO:0000256" key="8">
    <source>
        <dbReference type="ARBA" id="ARBA00023136"/>
    </source>
</evidence>
<dbReference type="RefSeq" id="WP_270070140.1">
    <property type="nucleotide sequence ID" value="NZ_JAJAQC010000001.1"/>
</dbReference>
<dbReference type="FunFam" id="1.20.1250.20:FF:000001">
    <property type="entry name" value="Dicarboxylate MFS transporter"/>
    <property type="match status" value="1"/>
</dbReference>
<dbReference type="Pfam" id="PF00083">
    <property type="entry name" value="Sugar_tr"/>
    <property type="match status" value="1"/>
</dbReference>
<gene>
    <name evidence="13" type="ORF">LG943_00665</name>
</gene>
<feature type="transmembrane region" description="Helical" evidence="11">
    <location>
        <begin position="296"/>
        <end position="314"/>
    </location>
</feature>
<reference evidence="13" key="1">
    <citation type="submission" date="2021-10" db="EMBL/GenBank/DDBJ databases">
        <title>Streptomonospora sp. nov., isolated from mangrove soil.</title>
        <authorList>
            <person name="Chen X."/>
            <person name="Ge X."/>
            <person name="Liu W."/>
        </authorList>
    </citation>
    <scope>NUCLEOTIDE SEQUENCE</scope>
    <source>
        <strain evidence="13">S1-112</strain>
    </source>
</reference>
<evidence type="ECO:0000256" key="5">
    <source>
        <dbReference type="ARBA" id="ARBA00022692"/>
    </source>
</evidence>
<evidence type="ECO:0000256" key="3">
    <source>
        <dbReference type="ARBA" id="ARBA00022448"/>
    </source>
</evidence>
<keyword evidence="14" id="KW-1185">Reference proteome</keyword>
<keyword evidence="7 11" id="KW-1133">Transmembrane helix</keyword>
<keyword evidence="6" id="KW-0769">Symport</keyword>
<feature type="transmembrane region" description="Helical" evidence="11">
    <location>
        <begin position="98"/>
        <end position="120"/>
    </location>
</feature>
<feature type="transmembrane region" description="Helical" evidence="11">
    <location>
        <begin position="326"/>
        <end position="345"/>
    </location>
</feature>
<dbReference type="GO" id="GO:0015293">
    <property type="term" value="F:symporter activity"/>
    <property type="evidence" value="ECO:0007669"/>
    <property type="project" value="UniProtKB-KW"/>
</dbReference>
<dbReference type="EMBL" id="JAJAQC010000001">
    <property type="protein sequence ID" value="MDA0562856.1"/>
    <property type="molecule type" value="Genomic_DNA"/>
</dbReference>
<feature type="transmembrane region" description="Helical" evidence="11">
    <location>
        <begin position="260"/>
        <end position="284"/>
    </location>
</feature>
<feature type="transmembrane region" description="Helical" evidence="11">
    <location>
        <begin position="164"/>
        <end position="186"/>
    </location>
</feature>
<evidence type="ECO:0000256" key="10">
    <source>
        <dbReference type="ARBA" id="ARBA00039918"/>
    </source>
</evidence>
<evidence type="ECO:0000256" key="4">
    <source>
        <dbReference type="ARBA" id="ARBA00022475"/>
    </source>
</evidence>
<keyword evidence="5 11" id="KW-0812">Transmembrane</keyword>
<feature type="transmembrane region" description="Helical" evidence="11">
    <location>
        <begin position="351"/>
        <end position="369"/>
    </location>
</feature>
<dbReference type="PROSITE" id="PS50850">
    <property type="entry name" value="MFS"/>
    <property type="match status" value="1"/>
</dbReference>
<comment type="subcellular location">
    <subcellularLocation>
        <location evidence="1">Cell membrane</location>
        <topology evidence="1">Multi-pass membrane protein</topology>
    </subcellularLocation>
</comment>
<evidence type="ECO:0000256" key="11">
    <source>
        <dbReference type="SAM" id="Phobius"/>
    </source>
</evidence>
<evidence type="ECO:0000259" key="12">
    <source>
        <dbReference type="PROSITE" id="PS50850"/>
    </source>
</evidence>
<keyword evidence="8 11" id="KW-0472">Membrane</keyword>
<feature type="transmembrane region" description="Helical" evidence="11">
    <location>
        <begin position="126"/>
        <end position="152"/>
    </location>
</feature>
<comment type="similarity">
    <text evidence="2">Belongs to the major facilitator superfamily. Metabolite:H+ Symporter (MHS) family (TC 2.A.1.6) family.</text>
</comment>
<evidence type="ECO:0000256" key="1">
    <source>
        <dbReference type="ARBA" id="ARBA00004651"/>
    </source>
</evidence>
<dbReference type="InterPro" id="IPR020846">
    <property type="entry name" value="MFS_dom"/>
</dbReference>
<feature type="domain" description="Major facilitator superfamily (MFS) profile" evidence="12">
    <location>
        <begin position="25"/>
        <end position="442"/>
    </location>
</feature>
<dbReference type="SUPFAM" id="SSF103473">
    <property type="entry name" value="MFS general substrate transporter"/>
    <property type="match status" value="1"/>
</dbReference>
<evidence type="ECO:0000256" key="9">
    <source>
        <dbReference type="ARBA" id="ARBA00037295"/>
    </source>
</evidence>
<name>A0A9X3SK95_9ACTN</name>
<evidence type="ECO:0000313" key="13">
    <source>
        <dbReference type="EMBL" id="MDA0562856.1"/>
    </source>
</evidence>
<keyword evidence="4" id="KW-1003">Cell membrane</keyword>
<accession>A0A9X3SK95</accession>
<dbReference type="PANTHER" id="PTHR43045">
    <property type="entry name" value="SHIKIMATE TRANSPORTER"/>
    <property type="match status" value="1"/>
</dbReference>